<dbReference type="PANTHER" id="PTHR28037">
    <property type="entry name" value="ALCOHOL O-ACETYLTRANSFERASE 1-RELATED"/>
    <property type="match status" value="1"/>
</dbReference>
<dbReference type="GeneID" id="29121828"/>
<dbReference type="AlphaFoldDB" id="A0A177DQ95"/>
<dbReference type="Proteomes" id="UP000077248">
    <property type="component" value="Unassembled WGS sequence"/>
</dbReference>
<reference evidence="1 2" key="1">
    <citation type="submission" date="2016-05" db="EMBL/GenBank/DDBJ databases">
        <title>Comparative analysis of secretome profiles of manganese(II)-oxidizing ascomycete fungi.</title>
        <authorList>
            <consortium name="DOE Joint Genome Institute"/>
            <person name="Zeiner C.A."/>
            <person name="Purvine S.O."/>
            <person name="Zink E.M."/>
            <person name="Wu S."/>
            <person name="Pasa-Tolic L."/>
            <person name="Chaput D.L."/>
            <person name="Haridas S."/>
            <person name="Grigoriev I.V."/>
            <person name="Santelli C.M."/>
            <person name="Hansel C.M."/>
        </authorList>
    </citation>
    <scope>NUCLEOTIDE SEQUENCE [LARGE SCALE GENOMIC DNA]</scope>
    <source>
        <strain evidence="1 2">SRC1lrK2f</strain>
    </source>
</reference>
<dbReference type="RefSeq" id="XP_018387097.1">
    <property type="nucleotide sequence ID" value="XM_018536234.1"/>
</dbReference>
<sequence length="575" mass="63937">MKPQTQEQGHWLDKYATNYAEWKLSDSTDGRQLFNRPLGLVETSFDSDGTYYGGRADMTALYTLAIQHKLPKTELRRRIALAWTALRLQHPLLMARVVDNQETGTRGFAVDVPVSSESAIEQVEQSIIWIEDAYDEVDEKELYRHAYNVTRIVEPAKCLSKLHVLPLRKLPNGTYELRLLIVIAHQISDGLSAYNWFSHFLRIINQPSQNILAEIESVCTSEKIKKVLPAAQEDLYPPIAGNRARQRWFWALIRVLRHVKKGGLPPTFTNPLRREKRLDEPLRLEPKFDRVFDYSPSTRPPMSCGHVSASLSAAASARLISLCRSANVSIGAGCFALAGLGMMSIHEKRSPSDSHPPFTASFPLNPRGFFVNPPPADSCMLAFSEGIVMPFLSSDLPVEGRFKLTAKHANRELRVYQKRLKGKGKTGTAGILDKHSPGRLLATGYVTQIERVEAKLPPERRSPSFQNPQGSLAPSTAGYGATCGVSSIGPLATFFKRGTYDLKNLGDKDFAADFRDVNIGVRARENEFLVGSSTSAEGIIGFGVSYDLNAISAEAAEMWKETMEGMLEVREVAKL</sequence>
<proteinExistence type="predicted"/>
<gene>
    <name evidence="1" type="ORF">CC77DRAFT_987156</name>
</gene>
<protein>
    <submittedName>
        <fullName evidence="1">Uncharacterized protein</fullName>
    </submittedName>
</protein>
<dbReference type="OMA" id="RPPMSCG"/>
<organism evidence="1 2">
    <name type="scientific">Alternaria alternata</name>
    <name type="common">Alternaria rot fungus</name>
    <name type="synonym">Torula alternata</name>
    <dbReference type="NCBI Taxonomy" id="5599"/>
    <lineage>
        <taxon>Eukaryota</taxon>
        <taxon>Fungi</taxon>
        <taxon>Dikarya</taxon>
        <taxon>Ascomycota</taxon>
        <taxon>Pezizomycotina</taxon>
        <taxon>Dothideomycetes</taxon>
        <taxon>Pleosporomycetidae</taxon>
        <taxon>Pleosporales</taxon>
        <taxon>Pleosporineae</taxon>
        <taxon>Pleosporaceae</taxon>
        <taxon>Alternaria</taxon>
        <taxon>Alternaria sect. Alternaria</taxon>
        <taxon>Alternaria alternata complex</taxon>
    </lineage>
</organism>
<evidence type="ECO:0000313" key="2">
    <source>
        <dbReference type="Proteomes" id="UP000077248"/>
    </source>
</evidence>
<dbReference type="STRING" id="5599.A0A177DQ95"/>
<dbReference type="KEGG" id="aalt:CC77DRAFT_987156"/>
<evidence type="ECO:0000313" key="1">
    <source>
        <dbReference type="EMBL" id="OAG21676.1"/>
    </source>
</evidence>
<dbReference type="VEuPathDB" id="FungiDB:CC77DRAFT_987156"/>
<dbReference type="InterPro" id="IPR023213">
    <property type="entry name" value="CAT-like_dom_sf"/>
</dbReference>
<keyword evidence="2" id="KW-1185">Reference proteome</keyword>
<dbReference type="InterPro" id="IPR052058">
    <property type="entry name" value="Alcohol_O-acetyltransferase"/>
</dbReference>
<accession>A0A177DQ95</accession>
<dbReference type="EMBL" id="KV441476">
    <property type="protein sequence ID" value="OAG21676.1"/>
    <property type="molecule type" value="Genomic_DNA"/>
</dbReference>
<dbReference type="PANTHER" id="PTHR28037:SF1">
    <property type="entry name" value="ALCOHOL O-ACETYLTRANSFERASE 1-RELATED"/>
    <property type="match status" value="1"/>
</dbReference>
<dbReference type="Gene3D" id="3.30.559.10">
    <property type="entry name" value="Chloramphenicol acetyltransferase-like domain"/>
    <property type="match status" value="1"/>
</dbReference>
<name>A0A177DQ95_ALTAL</name>